<dbReference type="RefSeq" id="WP_001631994.1">
    <property type="nucleotide sequence ID" value="NC_013325.1"/>
</dbReference>
<keyword evidence="1" id="KW-0614">Plasmid</keyword>
<protein>
    <submittedName>
        <fullName evidence="1">Uncharacterized protein</fullName>
    </submittedName>
</protein>
<name>D2J7A4_STAAU</name>
<dbReference type="EMBL" id="GQ900389">
    <property type="protein sequence ID" value="ACZ58653.1"/>
    <property type="molecule type" value="Genomic_DNA"/>
</dbReference>
<evidence type="ECO:0000313" key="1">
    <source>
        <dbReference type="EMBL" id="ACZ58653.1"/>
    </source>
</evidence>
<geneLocation type="plasmid" evidence="1">
    <name>pWBG745</name>
</geneLocation>
<dbReference type="AlphaFoldDB" id="D2J7A4"/>
<sequence>MKNIVGFVIFLTVILLLSGCSKSGIEEISPKEAHDKLKNPKNEYVIAISDLSRAGEEHIYNSKKILEKVAEEQGIKIYYTIYNVKNDKHQKDWNENGEFLGDTSRLYFAKKGKKIDDMDYQDLAVKDTSNIELAISKLNKFIEGIEKR</sequence>
<proteinExistence type="predicted"/>
<reference evidence="1" key="1">
    <citation type="submission" date="2009-08" db="EMBL/GenBank/DDBJ databases">
        <authorList>
            <person name="Gill J."/>
            <person name="Borman J."/>
            <person name="Shetty J."/>
            <person name="Hostetler J."/>
            <person name="Durkin S."/>
            <person name="Montgomery B."/>
        </authorList>
    </citation>
    <scope>NUCLEOTIDE SEQUENCE</scope>
    <source>
        <strain evidence="1">WB43S</strain>
        <plasmid evidence="1">pWBG745</plasmid>
    </source>
</reference>
<organism evidence="1">
    <name type="scientific">Staphylococcus aureus</name>
    <dbReference type="NCBI Taxonomy" id="1280"/>
    <lineage>
        <taxon>Bacteria</taxon>
        <taxon>Bacillati</taxon>
        <taxon>Bacillota</taxon>
        <taxon>Bacilli</taxon>
        <taxon>Bacillales</taxon>
        <taxon>Staphylococcaceae</taxon>
        <taxon>Staphylococcus</taxon>
    </lineage>
</organism>
<dbReference type="PATRIC" id="fig|1280.4347.peg.29"/>
<gene>
    <name evidence="1" type="ORF">SAP028A_002</name>
</gene>
<accession>D2J7A4</accession>
<dbReference type="PROSITE" id="PS51257">
    <property type="entry name" value="PROKAR_LIPOPROTEIN"/>
    <property type="match status" value="1"/>
</dbReference>
<reference evidence="1" key="2">
    <citation type="submission" date="2009-12" db="EMBL/GenBank/DDBJ databases">
        <authorList>
            <person name="Summers A.O."/>
            <person name="Shearer J."/>
            <person name="Wireman J."/>
        </authorList>
    </citation>
    <scope>NUCLEOTIDE SEQUENCE</scope>
    <source>
        <strain evidence="1">WB43S</strain>
        <plasmid evidence="1">pWBG745</plasmid>
    </source>
</reference>